<accession>A0A0K8M0W4</accession>
<proteinExistence type="inferred from homology"/>
<reference evidence="6 8" key="2">
    <citation type="submission" date="2018-04" db="EMBL/GenBank/DDBJ databases">
        <title>Draft genome sequence of Pseudomonas syringae pv. actinidiae biovar 3 strains isolated from kiwifruit in Kagawa prefecture.</title>
        <authorList>
            <person name="Tabuchi M."/>
            <person name="Saito M."/>
            <person name="Fujiwara S."/>
            <person name="Sasa N."/>
            <person name="Akimitsu K."/>
            <person name="Gomi K."/>
            <person name="Konishi-Sugita S."/>
            <person name="Hamano K."/>
            <person name="Kataoka I."/>
        </authorList>
    </citation>
    <scope>NUCLEOTIDE SEQUENCE [LARGE SCALE GENOMIC DNA]</scope>
    <source>
        <strain evidence="6 8">MAFF212211</strain>
    </source>
</reference>
<sequence>MPFETPTLPALINRTQVDLADEALRQSDARVLSRAHSGAAYGLYGYQDWIADQILPDTADEDTLERQAILRLRQPRKVAQAASGSVRFSAAAGAVLDVDTVLQFSDGRFYRVTKGVTTVAGNNTTTVEAVDAGVLGNADAGLVMTAVQPVEGIDSTFTVIADGLTGGIPQESIELLRARVVRSYRVIPHGGNQDDYVTWALELPGVTRAWCVRRYMGPGTVAVFFMRDDEVNPIPDAGQLAEMAAYIEPLRPVTADVYVLAPVQKPVVYTIRLTPDTSAVRAAVEAQLLDLHNREAGLGETLLLTHIAEAISRATGETDHVLVAPVANVTAAPNQLLTFGGILWSS</sequence>
<name>A0A0K8M0W4_PSESF</name>
<dbReference type="EMBL" id="BGKA01000020">
    <property type="protein sequence ID" value="GBH14694.1"/>
    <property type="molecule type" value="Genomic_DNA"/>
</dbReference>
<protein>
    <submittedName>
        <fullName evidence="5">Baseplate J protein</fullName>
    </submittedName>
    <submittedName>
        <fullName evidence="6">Uncharacterized phage protein gp47/JayE</fullName>
    </submittedName>
</protein>
<feature type="domain" description="Baseplate protein J-like barrel" evidence="2">
    <location>
        <begin position="85"/>
        <end position="156"/>
    </location>
</feature>
<organism evidence="6 8">
    <name type="scientific">Pseudomonas syringae pv. actinidiae</name>
    <dbReference type="NCBI Taxonomy" id="103796"/>
    <lineage>
        <taxon>Bacteria</taxon>
        <taxon>Pseudomonadati</taxon>
        <taxon>Pseudomonadota</taxon>
        <taxon>Gammaproteobacteria</taxon>
        <taxon>Pseudomonadales</taxon>
        <taxon>Pseudomonadaceae</taxon>
        <taxon>Pseudomonas</taxon>
        <taxon>Pseudomonas syringae</taxon>
    </lineage>
</organism>
<dbReference type="InterPro" id="IPR006949">
    <property type="entry name" value="Barrel_Baseplate_J-like"/>
</dbReference>
<dbReference type="AlphaFoldDB" id="A0A0K8M0W4"/>
<dbReference type="InterPro" id="IPR058530">
    <property type="entry name" value="Baseplate_J-like_C"/>
</dbReference>
<feature type="domain" description="Baseplate J-like C-terminal" evidence="4">
    <location>
        <begin position="270"/>
        <end position="345"/>
    </location>
</feature>
<dbReference type="Pfam" id="PF04865">
    <property type="entry name" value="Baseplate_J"/>
    <property type="match status" value="1"/>
</dbReference>
<dbReference type="Proteomes" id="UP000248291">
    <property type="component" value="Unassembled WGS sequence"/>
</dbReference>
<evidence type="ECO:0000313" key="8">
    <source>
        <dbReference type="Proteomes" id="UP000248291"/>
    </source>
</evidence>
<feature type="domain" description="Baseplate J-like central" evidence="3">
    <location>
        <begin position="188"/>
        <end position="261"/>
    </location>
</feature>
<evidence type="ECO:0000313" key="5">
    <source>
        <dbReference type="EMBL" id="ATV20242.1"/>
    </source>
</evidence>
<evidence type="ECO:0000259" key="2">
    <source>
        <dbReference type="Pfam" id="PF04865"/>
    </source>
</evidence>
<evidence type="ECO:0000259" key="4">
    <source>
        <dbReference type="Pfam" id="PF26079"/>
    </source>
</evidence>
<dbReference type="EMBL" id="CP024712">
    <property type="protein sequence ID" value="ATV20242.1"/>
    <property type="molecule type" value="Genomic_DNA"/>
</dbReference>
<dbReference type="Pfam" id="PF26079">
    <property type="entry name" value="Baseplate_J_C"/>
    <property type="match status" value="1"/>
</dbReference>
<dbReference type="PANTHER" id="PTHR37829">
    <property type="entry name" value="PHAGE-LIKE ELEMENT PBSX PROTEIN XKDT"/>
    <property type="match status" value="1"/>
</dbReference>
<comment type="similarity">
    <text evidence="1">Belongs to the Mu gp47/PBSX XkdT family.</text>
</comment>
<dbReference type="Proteomes" id="UP000230024">
    <property type="component" value="Chromosome"/>
</dbReference>
<evidence type="ECO:0000313" key="6">
    <source>
        <dbReference type="EMBL" id="GBH14694.1"/>
    </source>
</evidence>
<reference evidence="5 7" key="1">
    <citation type="submission" date="2017-11" db="EMBL/GenBank/DDBJ databases">
        <title>Complete DNA Sequence of Pseudomonas syringae pv. actinidiae, biovar 5 (Psa5).</title>
        <authorList>
            <person name="Butler M."/>
            <person name="Taiaroa G."/>
            <person name="Sumpter N."/>
            <person name="Poulter R."/>
        </authorList>
    </citation>
    <scope>NUCLEOTIDE SEQUENCE [LARGE SCALE GENOMIC DNA]</scope>
    <source>
        <strain evidence="5 7">MAFF212063</strain>
    </source>
</reference>
<evidence type="ECO:0000256" key="1">
    <source>
        <dbReference type="ARBA" id="ARBA00038087"/>
    </source>
</evidence>
<gene>
    <name evidence="5" type="ORF">CT122_28295</name>
    <name evidence="6" type="ORF">KPSA3_00588</name>
</gene>
<dbReference type="PANTHER" id="PTHR37829:SF3">
    <property type="entry name" value="PROTEIN JAYE-RELATED"/>
    <property type="match status" value="1"/>
</dbReference>
<evidence type="ECO:0000259" key="3">
    <source>
        <dbReference type="Pfam" id="PF26078"/>
    </source>
</evidence>
<dbReference type="Pfam" id="PF26078">
    <property type="entry name" value="Baseplate_J_M"/>
    <property type="match status" value="1"/>
</dbReference>
<dbReference type="RefSeq" id="WP_017683443.1">
    <property type="nucleotide sequence ID" value="NZ_BGKA01000020.1"/>
</dbReference>
<evidence type="ECO:0000313" key="7">
    <source>
        <dbReference type="Proteomes" id="UP000230024"/>
    </source>
</evidence>
<dbReference type="InterPro" id="IPR052399">
    <property type="entry name" value="Phage_Baseplate_Assmbl_Protein"/>
</dbReference>
<dbReference type="InterPro" id="IPR058531">
    <property type="entry name" value="Baseplate_J_M"/>
</dbReference>